<name>A0A1Y2HV27_9FUNG</name>
<gene>
    <name evidence="1" type="ORF">BCR44DRAFT_92010</name>
</gene>
<reference evidence="1 2" key="1">
    <citation type="submission" date="2016-07" db="EMBL/GenBank/DDBJ databases">
        <title>Pervasive Adenine N6-methylation of Active Genes in Fungi.</title>
        <authorList>
            <consortium name="DOE Joint Genome Institute"/>
            <person name="Mondo S.J."/>
            <person name="Dannebaum R.O."/>
            <person name="Kuo R.C."/>
            <person name="Labutti K."/>
            <person name="Haridas S."/>
            <person name="Kuo A."/>
            <person name="Salamov A."/>
            <person name="Ahrendt S.R."/>
            <person name="Lipzen A."/>
            <person name="Sullivan W."/>
            <person name="Andreopoulos W.B."/>
            <person name="Clum A."/>
            <person name="Lindquist E."/>
            <person name="Daum C."/>
            <person name="Ramamoorthy G.K."/>
            <person name="Gryganskyi A."/>
            <person name="Culley D."/>
            <person name="Magnuson J.K."/>
            <person name="James T.Y."/>
            <person name="O'Malley M.A."/>
            <person name="Stajich J.E."/>
            <person name="Spatafora J.W."/>
            <person name="Visel A."/>
            <person name="Grigoriev I.V."/>
        </authorList>
    </citation>
    <scope>NUCLEOTIDE SEQUENCE [LARGE SCALE GENOMIC DNA]</scope>
    <source>
        <strain evidence="1 2">PL171</strain>
    </source>
</reference>
<dbReference type="AlphaFoldDB" id="A0A1Y2HV27"/>
<keyword evidence="2" id="KW-1185">Reference proteome</keyword>
<dbReference type="EMBL" id="MCFL01000008">
    <property type="protein sequence ID" value="ORZ38457.1"/>
    <property type="molecule type" value="Genomic_DNA"/>
</dbReference>
<evidence type="ECO:0000313" key="1">
    <source>
        <dbReference type="EMBL" id="ORZ38457.1"/>
    </source>
</evidence>
<accession>A0A1Y2HV27</accession>
<dbReference type="Proteomes" id="UP000193411">
    <property type="component" value="Unassembled WGS sequence"/>
</dbReference>
<evidence type="ECO:0000313" key="2">
    <source>
        <dbReference type="Proteomes" id="UP000193411"/>
    </source>
</evidence>
<comment type="caution">
    <text evidence="1">The sequence shown here is derived from an EMBL/GenBank/DDBJ whole genome shotgun (WGS) entry which is preliminary data.</text>
</comment>
<sequence length="183" mass="20260">MYISAVGTPTTTSCAFACVVACNDDNQNIGARGKVSISQMLSKKWQNRWWYPRDLFFQRPTKIALPAKAEVEHAQWVVASDAPAGEQMEQAFKHQGQYSLGIAMLKATQATIDSILGMEATFLTTPPHDFGIEFPDQQFDWSVLYQHYLASHVSLLHTTGKFSISTSSASLAHAPAKLAHRFP</sequence>
<protein>
    <submittedName>
        <fullName evidence="1">Uncharacterized protein</fullName>
    </submittedName>
</protein>
<organism evidence="1 2">
    <name type="scientific">Catenaria anguillulae PL171</name>
    <dbReference type="NCBI Taxonomy" id="765915"/>
    <lineage>
        <taxon>Eukaryota</taxon>
        <taxon>Fungi</taxon>
        <taxon>Fungi incertae sedis</taxon>
        <taxon>Blastocladiomycota</taxon>
        <taxon>Blastocladiomycetes</taxon>
        <taxon>Blastocladiales</taxon>
        <taxon>Catenariaceae</taxon>
        <taxon>Catenaria</taxon>
    </lineage>
</organism>
<proteinExistence type="predicted"/>